<comment type="caution">
    <text evidence="2">The sequence shown here is derived from an EMBL/GenBank/DDBJ whole genome shotgun (WGS) entry which is preliminary data.</text>
</comment>
<feature type="region of interest" description="Disordered" evidence="1">
    <location>
        <begin position="51"/>
        <end position="82"/>
    </location>
</feature>
<feature type="compositionally biased region" description="Basic and acidic residues" evidence="1">
    <location>
        <begin position="56"/>
        <end position="81"/>
    </location>
</feature>
<gene>
    <name evidence="2" type="ORF">SKAU_G00332430</name>
</gene>
<name>A0A9Q1IIE4_SYNKA</name>
<protein>
    <submittedName>
        <fullName evidence="2">Uncharacterized protein</fullName>
    </submittedName>
</protein>
<reference evidence="2" key="1">
    <citation type="journal article" date="2023" name="Science">
        <title>Genome structures resolve the early diversification of teleost fishes.</title>
        <authorList>
            <person name="Parey E."/>
            <person name="Louis A."/>
            <person name="Montfort J."/>
            <person name="Bouchez O."/>
            <person name="Roques C."/>
            <person name="Iampietro C."/>
            <person name="Lluch J."/>
            <person name="Castinel A."/>
            <person name="Donnadieu C."/>
            <person name="Desvignes T."/>
            <person name="Floi Bucao C."/>
            <person name="Jouanno E."/>
            <person name="Wen M."/>
            <person name="Mejri S."/>
            <person name="Dirks R."/>
            <person name="Jansen H."/>
            <person name="Henkel C."/>
            <person name="Chen W.J."/>
            <person name="Zahm M."/>
            <person name="Cabau C."/>
            <person name="Klopp C."/>
            <person name="Thompson A.W."/>
            <person name="Robinson-Rechavi M."/>
            <person name="Braasch I."/>
            <person name="Lecointre G."/>
            <person name="Bobe J."/>
            <person name="Postlethwait J.H."/>
            <person name="Berthelot C."/>
            <person name="Roest Crollius H."/>
            <person name="Guiguen Y."/>
        </authorList>
    </citation>
    <scope>NUCLEOTIDE SEQUENCE</scope>
    <source>
        <strain evidence="2">WJC10195</strain>
    </source>
</reference>
<evidence type="ECO:0000313" key="2">
    <source>
        <dbReference type="EMBL" id="KAJ8340952.1"/>
    </source>
</evidence>
<dbReference type="AlphaFoldDB" id="A0A9Q1IIE4"/>
<accession>A0A9Q1IIE4</accession>
<proteinExistence type="predicted"/>
<evidence type="ECO:0000256" key="1">
    <source>
        <dbReference type="SAM" id="MobiDB-lite"/>
    </source>
</evidence>
<dbReference type="Proteomes" id="UP001152622">
    <property type="component" value="Chromosome 15"/>
</dbReference>
<evidence type="ECO:0000313" key="3">
    <source>
        <dbReference type="Proteomes" id="UP001152622"/>
    </source>
</evidence>
<keyword evidence="3" id="KW-1185">Reference proteome</keyword>
<organism evidence="2 3">
    <name type="scientific">Synaphobranchus kaupii</name>
    <name type="common">Kaup's arrowtooth eel</name>
    <dbReference type="NCBI Taxonomy" id="118154"/>
    <lineage>
        <taxon>Eukaryota</taxon>
        <taxon>Metazoa</taxon>
        <taxon>Chordata</taxon>
        <taxon>Craniata</taxon>
        <taxon>Vertebrata</taxon>
        <taxon>Euteleostomi</taxon>
        <taxon>Actinopterygii</taxon>
        <taxon>Neopterygii</taxon>
        <taxon>Teleostei</taxon>
        <taxon>Anguilliformes</taxon>
        <taxon>Synaphobranchidae</taxon>
        <taxon>Synaphobranchus</taxon>
    </lineage>
</organism>
<dbReference type="EMBL" id="JAINUF010000015">
    <property type="protein sequence ID" value="KAJ8340952.1"/>
    <property type="molecule type" value="Genomic_DNA"/>
</dbReference>
<sequence>MKETAILCVGFRMPPFVSGRPLSLPQCARCSSGRWTGMTFEVGGAVLPNNKLGVGRSEEKKNEPEVRMPEKGEHDGSDSPKIEGLCQRLTKHWDKIVELQASWNGGFVGINPT</sequence>